<gene>
    <name evidence="1" type="ORF">TNCT_188541</name>
</gene>
<evidence type="ECO:0000313" key="1">
    <source>
        <dbReference type="EMBL" id="GFQ80011.1"/>
    </source>
</evidence>
<reference evidence="1" key="1">
    <citation type="submission" date="2020-07" db="EMBL/GenBank/DDBJ databases">
        <title>Multicomponent nature underlies the extraordinary mechanical properties of spider dragline silk.</title>
        <authorList>
            <person name="Kono N."/>
            <person name="Nakamura H."/>
            <person name="Mori M."/>
            <person name="Yoshida Y."/>
            <person name="Ohtoshi R."/>
            <person name="Malay A.D."/>
            <person name="Moran D.A.P."/>
            <person name="Tomita M."/>
            <person name="Numata K."/>
            <person name="Arakawa K."/>
        </authorList>
    </citation>
    <scope>NUCLEOTIDE SEQUENCE</scope>
</reference>
<name>A0A8X6KQ24_TRICU</name>
<dbReference type="EMBL" id="BMAO01032142">
    <property type="protein sequence ID" value="GFQ80011.1"/>
    <property type="molecule type" value="Genomic_DNA"/>
</dbReference>
<dbReference type="AlphaFoldDB" id="A0A8X6KQ24"/>
<organism evidence="1 2">
    <name type="scientific">Trichonephila clavata</name>
    <name type="common">Joro spider</name>
    <name type="synonym">Nephila clavata</name>
    <dbReference type="NCBI Taxonomy" id="2740835"/>
    <lineage>
        <taxon>Eukaryota</taxon>
        <taxon>Metazoa</taxon>
        <taxon>Ecdysozoa</taxon>
        <taxon>Arthropoda</taxon>
        <taxon>Chelicerata</taxon>
        <taxon>Arachnida</taxon>
        <taxon>Araneae</taxon>
        <taxon>Araneomorphae</taxon>
        <taxon>Entelegynae</taxon>
        <taxon>Araneoidea</taxon>
        <taxon>Nephilidae</taxon>
        <taxon>Trichonephila</taxon>
    </lineage>
</organism>
<dbReference type="Proteomes" id="UP000887116">
    <property type="component" value="Unassembled WGS sequence"/>
</dbReference>
<sequence>MGLDLLVSADCLMQKVPSDIRSIDDGTPTIVLCACDCRATPVFQPQSGYDAKLSFYSHTPLKVYKSTGAVGVSPLLGHAIPMFRAFSPCLLSPNIGRLTVVLGRVRILAILPLGLIVSRL</sequence>
<protein>
    <submittedName>
        <fullName evidence="1">Uncharacterized protein</fullName>
    </submittedName>
</protein>
<keyword evidence="2" id="KW-1185">Reference proteome</keyword>
<comment type="caution">
    <text evidence="1">The sequence shown here is derived from an EMBL/GenBank/DDBJ whole genome shotgun (WGS) entry which is preliminary data.</text>
</comment>
<proteinExistence type="predicted"/>
<accession>A0A8X6KQ24</accession>
<evidence type="ECO:0000313" key="2">
    <source>
        <dbReference type="Proteomes" id="UP000887116"/>
    </source>
</evidence>